<dbReference type="PANTHER" id="PTHR36940">
    <property type="entry name" value="PROTEIN CBG20338"/>
    <property type="match status" value="1"/>
</dbReference>
<dbReference type="InterPro" id="IPR055514">
    <property type="entry name" value="DUF7087"/>
</dbReference>
<feature type="domain" description="DUF7087" evidence="2">
    <location>
        <begin position="8"/>
        <end position="140"/>
    </location>
</feature>
<keyword evidence="1" id="KW-0812">Transmembrane</keyword>
<name>A0AAD4MY44_9BILA</name>
<gene>
    <name evidence="3" type="ORF">DdX_12460</name>
</gene>
<keyword evidence="4" id="KW-1185">Reference proteome</keyword>
<comment type="caution">
    <text evidence="3">The sequence shown here is derived from an EMBL/GenBank/DDBJ whole genome shotgun (WGS) entry which is preliminary data.</text>
</comment>
<dbReference type="Proteomes" id="UP001201812">
    <property type="component" value="Unassembled WGS sequence"/>
</dbReference>
<keyword evidence="1" id="KW-1133">Transmembrane helix</keyword>
<dbReference type="AlphaFoldDB" id="A0AAD4MY44"/>
<dbReference type="Pfam" id="PF23346">
    <property type="entry name" value="DUF7087"/>
    <property type="match status" value="1"/>
</dbReference>
<dbReference type="PANTHER" id="PTHR36940:SF1">
    <property type="entry name" value="DUF3278 DOMAIN-CONTAINING PROTEIN"/>
    <property type="match status" value="1"/>
</dbReference>
<reference evidence="3" key="1">
    <citation type="submission" date="2022-01" db="EMBL/GenBank/DDBJ databases">
        <title>Genome Sequence Resource for Two Populations of Ditylenchus destructor, the Migratory Endoparasitic Phytonematode.</title>
        <authorList>
            <person name="Zhang H."/>
            <person name="Lin R."/>
            <person name="Xie B."/>
        </authorList>
    </citation>
    <scope>NUCLEOTIDE SEQUENCE</scope>
    <source>
        <strain evidence="3">BazhouSP</strain>
    </source>
</reference>
<evidence type="ECO:0000259" key="2">
    <source>
        <dbReference type="Pfam" id="PF23346"/>
    </source>
</evidence>
<protein>
    <recommendedName>
        <fullName evidence="2">DUF7087 domain-containing protein</fullName>
    </recommendedName>
</protein>
<dbReference type="EMBL" id="JAKKPZ010000041">
    <property type="protein sequence ID" value="KAI1707363.1"/>
    <property type="molecule type" value="Genomic_DNA"/>
</dbReference>
<evidence type="ECO:0000313" key="4">
    <source>
        <dbReference type="Proteomes" id="UP001201812"/>
    </source>
</evidence>
<accession>A0AAD4MY44</accession>
<feature type="transmembrane region" description="Helical" evidence="1">
    <location>
        <begin position="86"/>
        <end position="105"/>
    </location>
</feature>
<keyword evidence="1" id="KW-0472">Membrane</keyword>
<organism evidence="3 4">
    <name type="scientific">Ditylenchus destructor</name>
    <dbReference type="NCBI Taxonomy" id="166010"/>
    <lineage>
        <taxon>Eukaryota</taxon>
        <taxon>Metazoa</taxon>
        <taxon>Ecdysozoa</taxon>
        <taxon>Nematoda</taxon>
        <taxon>Chromadorea</taxon>
        <taxon>Rhabditida</taxon>
        <taxon>Tylenchina</taxon>
        <taxon>Tylenchomorpha</taxon>
        <taxon>Sphaerularioidea</taxon>
        <taxon>Anguinidae</taxon>
        <taxon>Anguininae</taxon>
        <taxon>Ditylenchus</taxon>
    </lineage>
</organism>
<sequence length="145" mass="16308">MASHRTIDYSFGNVINQLRSTQVITLVVQAVVLYLESHRIGLVGFLVPFIVVLCNLYIVGTRWIYSIDGRYDIQQMLHKEDFSIKAQYAIGLFGGFLLSLVVHFVSPLIDPGLSSLMYNIANYVSISSSFCCAGVEVYEGLQQYR</sequence>
<feature type="transmembrane region" description="Helical" evidence="1">
    <location>
        <begin position="40"/>
        <end position="65"/>
    </location>
</feature>
<proteinExistence type="predicted"/>
<evidence type="ECO:0000313" key="3">
    <source>
        <dbReference type="EMBL" id="KAI1707363.1"/>
    </source>
</evidence>
<evidence type="ECO:0000256" key="1">
    <source>
        <dbReference type="SAM" id="Phobius"/>
    </source>
</evidence>